<reference evidence="1 2" key="1">
    <citation type="journal article" date="2011" name="J. Bacteriol.">
        <title>Complete genome sequence of the polycyclic aromatic hydrocarbon-degrading bacterium Alteromonas sp. strain SN2.</title>
        <authorList>
            <person name="Jin H.M."/>
            <person name="Jeong H."/>
            <person name="Moon E.J."/>
            <person name="Math R.K."/>
            <person name="Lee K."/>
            <person name="Kim H.J."/>
            <person name="Jeon C.O."/>
            <person name="Oh T.K."/>
            <person name="Kim J.F."/>
        </authorList>
    </citation>
    <scope>NUCLEOTIDE SEQUENCE [LARGE SCALE GENOMIC DNA]</scope>
    <source>
        <strain evidence="2">JCM 17741 / KACC 18427 / KCTC 11700BP / SN2</strain>
    </source>
</reference>
<accession>F5ZBK1</accession>
<evidence type="ECO:0000313" key="2">
    <source>
        <dbReference type="Proteomes" id="UP000000683"/>
    </source>
</evidence>
<gene>
    <name evidence="1" type="ordered locus">ambt_10680</name>
</gene>
<dbReference type="KEGG" id="alt:ambt_10680"/>
<dbReference type="EMBL" id="CP002339">
    <property type="protein sequence ID" value="AEF03658.1"/>
    <property type="molecule type" value="Genomic_DNA"/>
</dbReference>
<evidence type="ECO:0008006" key="3">
    <source>
        <dbReference type="Google" id="ProtNLM"/>
    </source>
</evidence>
<proteinExistence type="predicted"/>
<name>F5ZBK1_ALTNA</name>
<dbReference type="AlphaFoldDB" id="F5ZBK1"/>
<evidence type="ECO:0000313" key="1">
    <source>
        <dbReference type="EMBL" id="AEF03658.1"/>
    </source>
</evidence>
<keyword evidence="2" id="KW-1185">Reference proteome</keyword>
<dbReference type="PROSITE" id="PS51257">
    <property type="entry name" value="PROKAR_LIPOPROTEIN"/>
    <property type="match status" value="1"/>
</dbReference>
<dbReference type="HOGENOM" id="CLU_862327_0_0_6"/>
<organism evidence="1 2">
    <name type="scientific">Alteromonas naphthalenivorans</name>
    <dbReference type="NCBI Taxonomy" id="715451"/>
    <lineage>
        <taxon>Bacteria</taxon>
        <taxon>Pseudomonadati</taxon>
        <taxon>Pseudomonadota</taxon>
        <taxon>Gammaproteobacteria</taxon>
        <taxon>Alteromonadales</taxon>
        <taxon>Alteromonadaceae</taxon>
        <taxon>Alteromonas/Salinimonas group</taxon>
        <taxon>Alteromonas</taxon>
    </lineage>
</organism>
<sequence>MKYLLLVSTSFLLTACYLLPTQKPSPWLVIDTCNTKTLTGWQLADTQNNTIPFLENAQITEIRSFFDLTSGSASAVDSVSASNSIKGATDTVPTTMSSSVPALVSTSELGVNNGYLIKKPAPDGVVGNRKALSFKALPKPVPVGETYTFYTRIRVERFPNNHAFGISNLHPADIIKHGYNAFEPTLRITDKAESNGFKNNGSLMVKIDSEDKYRQYANVKNTDSNKDAKPLQEGEWYSIWYVVNNATTENGGQVYSVYVKGGEFSSQSLVYENANFRMKRELPLIYFLANCNTGPLKQPYGNGGLAYDDIYMSEGINLTVPY</sequence>
<dbReference type="Proteomes" id="UP000000683">
    <property type="component" value="Chromosome"/>
</dbReference>
<protein>
    <recommendedName>
        <fullName evidence="3">Lipoprotein</fullName>
    </recommendedName>
</protein>
<dbReference type="RefSeq" id="WP_013784591.1">
    <property type="nucleotide sequence ID" value="NC_015554.1"/>
</dbReference>
<dbReference type="eggNOG" id="ENOG502Z9TA">
    <property type="taxonomic scope" value="Bacteria"/>
</dbReference>